<dbReference type="SMART" id="SM00409">
    <property type="entry name" value="IG"/>
    <property type="match status" value="2"/>
</dbReference>
<evidence type="ECO:0000313" key="4">
    <source>
        <dbReference type="Proteomes" id="UP000184147"/>
    </source>
</evidence>
<evidence type="ECO:0000256" key="1">
    <source>
        <dbReference type="ARBA" id="ARBA00022729"/>
    </source>
</evidence>
<dbReference type="RefSeq" id="WP_073361225.1">
    <property type="nucleotide sequence ID" value="NZ_FQVQ01000002.1"/>
</dbReference>
<dbReference type="STRING" id="1124188.SAMN05444377_1027"/>
<dbReference type="Gene3D" id="2.60.40.10">
    <property type="entry name" value="Immunoglobulins"/>
    <property type="match status" value="2"/>
</dbReference>
<dbReference type="PROSITE" id="PS50835">
    <property type="entry name" value="IG_LIKE"/>
    <property type="match status" value="1"/>
</dbReference>
<dbReference type="SUPFAM" id="SSF81296">
    <property type="entry name" value="E set domains"/>
    <property type="match status" value="1"/>
</dbReference>
<accession>A0A1M4XD50</accession>
<dbReference type="InterPro" id="IPR007110">
    <property type="entry name" value="Ig-like_dom"/>
</dbReference>
<dbReference type="InterPro" id="IPR003599">
    <property type="entry name" value="Ig_sub"/>
</dbReference>
<keyword evidence="1" id="KW-0732">Signal</keyword>
<dbReference type="OrthoDB" id="1652165at2"/>
<name>A0A1M4XD50_9FLAO</name>
<keyword evidence="4" id="KW-1185">Reference proteome</keyword>
<protein>
    <submittedName>
        <fullName evidence="3">Por secretion system C-terminal sorting domain-containing protein</fullName>
    </submittedName>
</protein>
<dbReference type="Gene3D" id="2.60.40.1220">
    <property type="match status" value="2"/>
</dbReference>
<dbReference type="SUPFAM" id="SSF48726">
    <property type="entry name" value="Immunoglobulin"/>
    <property type="match status" value="2"/>
</dbReference>
<dbReference type="InterPro" id="IPR036179">
    <property type="entry name" value="Ig-like_dom_sf"/>
</dbReference>
<evidence type="ECO:0000259" key="2">
    <source>
        <dbReference type="PROSITE" id="PS50835"/>
    </source>
</evidence>
<proteinExistence type="predicted"/>
<dbReference type="NCBIfam" id="NF033708">
    <property type="entry name" value="T9SS_Cterm_ChiA"/>
    <property type="match status" value="1"/>
</dbReference>
<sequence length="2584" mass="264855">MEKFTSSFNRFFNQFKVLHWFASFLFLFVFNVESFGQTTILNETFGAGTALPTGWTSSNTTNGWTFSSASASTGYAGASGTGNIVFNSTGTNGATHTLTYANNLSTVGLTNITVLWAGRGTASFTGAVPFQWSTDGTTWNNVTYTQVAYNASWALVNGGTRITLPSGAAGVTNLRFRWTGTASNNGNFRIDDFTVQGTSNAITSAQSGDWAATSTWVGGVVPTATDNVIIAAGHTVSTAASLTRTGSTTVNGTFQLNSGGFASGTNFTYGSSGGLNFNSSGAYGVDASHVYWPTTSGPVNVSVLQGGLTLNAGANRTVSGTFQTAAGVTFGSATLTFNGICRINTGGFFNNTPSYGSTSTLIYNTGTSFGRGNEWTTATSGAGYPANVQISNPGTVTTVNMGSNFAQCSGTLTIDASTIMNTPSGGLIVLGNVVNNGTISLGGDVTTPGNWTLGASATQTNNNRAVFFNGATGTQTIARTGGGNVFFDYLIINKAAGSVQLSASPATSITINTTAGEVLQLLNAGAFDLNGQSLTLNNTNGNILVNAAGRSITSTLTGAVINITGNKFVTGAGTLNLGSNITMILTSGMDFGPSRTTLNGTLQINGGGFVSTNAPIYSSVSTLVYNGVTSYGVNSEWTGNAATAGVGTPQNVTLTNSSVNMPASSARALAGNLSISSGSILNLGTSPGGDLNIGGNFTNNGTFNANTRLVVFNGTVAQTLTGATTFDLLRLNNSAGLTLNNAIVVITNLDLTAGRITLGSNNLSLGSTASISNASATNYVVTNGTGRLVKAAVGNTAFTFPIGLNATNYTPVAVTNTVGTSDLSVNVGSTITNAVFDATRIVNLQWSINSSAATTATVTPTWVAANQAASFTNTGIGELGIFTTAYTTSPVTLNTNTTTAAGLAFQNGSNLIVVGNSNAIVCSTFIAPTITGQPVNTTLIAATTNNTASFSTSATGASAFQWQYSTTPGGTYTNVANNTPNGLSYTGNTTATLNITSNSNTAGGVYYYRCVVTGTCGATSTTNVGALTVYCGSRSVDSTFEHISNVTVAGGINQSSGASNYTSYFATQTATVSQGQLLTVTVTGGGTIVADDAAYVLADWNQDGDFSDSGETSSPVTGLGPVYNVTITVPATATLGKTRMRIKYGDTVSGTTAMNATPCQVFTYGEVEDYGLLVTVASSPTITSLSATSGCVGGSITINGTDLNGVVASNVTIGGTPVASITSNSATQIVAVIGSGTTGVVQVTTAGGTATSLDTFTVNPVASATWSGTATAVCASGAAQTTTLAYSATSGAASTYSITWNATPTNSFAPVTNEPNTFNTGAGTITIQIPAGTAAGTYTGTITVSNAFGCPSASTVFTLTVNPTPTATASNGGPYCEGGTIALTAGPSGMSSYAWTGPNGFSSNSTQQTVTQNFNGLGTGTTWTDNVTLPGWYLLQGQGTGTTSSPATPVTTLVAGTGSGTAVGVYNLSNGVTTTDRALGSLAGNSIASAGSTAYYYGVRVTNTTGFPVSNVTISYTGEQYRDTNTVPQTLTVDYSTNATALTTASGTWTSIPALTYTSTTNANSLQIDGNAAANRNANLTTTLTGLSIPNGESIWIRWADLNDSGNDHLLAIDDVTVVLTANANPMIANATPAMSGVYTLTVTNAFGCTSTATTTVTVDAAPVAGTVSSDQTICSGDVPTDLTLSGFSGTIQKWQRADDLAFTTNVTDITNTTATLSLGALTATGYYRAVVSNGSCVAVNSNVVTITVSPTTVAGTLSSNQTVCTGTGATLTLNGQTGSVVKWQRADDLAFTVNVTDISNTTATLNTGSLSQISYYRAVVKSGACLEVTTNVVTITVTPNTTITAQPQSQTVCQGGSVTFSVTAANSPSGYLYQWYKNGVSISGETNATLTIAAVALTDAATYTVEVLGECGPVLTSDNAVLTVNSPTTPTFNAVNPICIGDSLSALPTTSNNGIVGTWTPALDNTQTTTYTFTPNAGQCATTASLTITVNSLVTPTFSPVAPICQGAPLAALPTTSTNGITGAWSPALDNTQTTTYTFTPDAGQCASTTTLTITVGGTTTWNGTAWSNGVPDALTTAVIAGNYTATANLDACSLVVNNNAVVVIPAGFNVHLSGALTVASGSTFTLNSNANLLQDDASAVNSGNIIVRRTTNPLIRLDYVMWSSPVAAQNLQAFSPLTSVSPTIRFYTYNTTTNLFANVADFATHPMVLGRGYLIRLPFNHPTAPATWTGIFTGVPNNGTQNITMANVAPGQRYNLVGNPYPSTLSMTDFYNDNSNAIEPTVYFWRKTNGTQNPTYCTYNLSTDTYTDNGQPFTEDPNGVIQVGQGFIVEAKDAATTLTFNNGQRVANNANQTFRTAASTQSIERHRVWLNLTGTAGEFSQMMVGYFTDGTLGLDGTDSKYFNDGTTELTSPVNGVACVMNGRPVPFDAADVVPLTYKVATAGTFSVAIDRKDGLFASTTQPIYVHDLTTGTYHNLNDGPYTFTTAVGTFANRLELVYQNALSTENPTLNANTFTVVKNPTQVQVTATESIDTVRVYDLRGRLIVQQSKVNATQVSLPVVGNQVYLVQVTTTSGLTGVKKVL</sequence>
<reference evidence="3 4" key="1">
    <citation type="submission" date="2016-11" db="EMBL/GenBank/DDBJ databases">
        <authorList>
            <person name="Jaros S."/>
            <person name="Januszkiewicz K."/>
            <person name="Wedrychowicz H."/>
        </authorList>
    </citation>
    <scope>NUCLEOTIDE SEQUENCE [LARGE SCALE GENOMIC DNA]</scope>
    <source>
        <strain evidence="3 4">DSM 25660</strain>
    </source>
</reference>
<dbReference type="Pfam" id="PF20009">
    <property type="entry name" value="GEVED"/>
    <property type="match status" value="1"/>
</dbReference>
<dbReference type="CDD" id="cd00102">
    <property type="entry name" value="IPT"/>
    <property type="match status" value="1"/>
</dbReference>
<dbReference type="Pfam" id="PF13927">
    <property type="entry name" value="Ig_3"/>
    <property type="match status" value="1"/>
</dbReference>
<dbReference type="EMBL" id="FQVQ01000002">
    <property type="protein sequence ID" value="SHE91333.1"/>
    <property type="molecule type" value="Genomic_DNA"/>
</dbReference>
<dbReference type="InterPro" id="IPR014755">
    <property type="entry name" value="Cu-Rt/internalin_Ig-like"/>
</dbReference>
<evidence type="ECO:0000313" key="3">
    <source>
        <dbReference type="EMBL" id="SHE91333.1"/>
    </source>
</evidence>
<dbReference type="InterPro" id="IPR045474">
    <property type="entry name" value="GEVED"/>
</dbReference>
<organism evidence="3 4">
    <name type="scientific">Flavobacterium fontis</name>
    <dbReference type="NCBI Taxonomy" id="1124188"/>
    <lineage>
        <taxon>Bacteria</taxon>
        <taxon>Pseudomonadati</taxon>
        <taxon>Bacteroidota</taxon>
        <taxon>Flavobacteriia</taxon>
        <taxon>Flavobacteriales</taxon>
        <taxon>Flavobacteriaceae</taxon>
        <taxon>Flavobacterium</taxon>
    </lineage>
</organism>
<gene>
    <name evidence="3" type="ORF">SAMN05444377_1027</name>
</gene>
<dbReference type="Proteomes" id="UP000184147">
    <property type="component" value="Unassembled WGS sequence"/>
</dbReference>
<feature type="domain" description="Ig-like" evidence="2">
    <location>
        <begin position="1840"/>
        <end position="1924"/>
    </location>
</feature>
<dbReference type="InterPro" id="IPR013783">
    <property type="entry name" value="Ig-like_fold"/>
</dbReference>
<dbReference type="InterPro" id="IPR014756">
    <property type="entry name" value="Ig_E-set"/>
</dbReference>